<evidence type="ECO:0000256" key="1">
    <source>
        <dbReference type="SAM" id="MobiDB-lite"/>
    </source>
</evidence>
<feature type="region of interest" description="Disordered" evidence="1">
    <location>
        <begin position="55"/>
        <end position="78"/>
    </location>
</feature>
<evidence type="ECO:0000313" key="3">
    <source>
        <dbReference type="Proteomes" id="UP000245207"/>
    </source>
</evidence>
<organism evidence="2 3">
    <name type="scientific">Artemisia annua</name>
    <name type="common">Sweet wormwood</name>
    <dbReference type="NCBI Taxonomy" id="35608"/>
    <lineage>
        <taxon>Eukaryota</taxon>
        <taxon>Viridiplantae</taxon>
        <taxon>Streptophyta</taxon>
        <taxon>Embryophyta</taxon>
        <taxon>Tracheophyta</taxon>
        <taxon>Spermatophyta</taxon>
        <taxon>Magnoliopsida</taxon>
        <taxon>eudicotyledons</taxon>
        <taxon>Gunneridae</taxon>
        <taxon>Pentapetalae</taxon>
        <taxon>asterids</taxon>
        <taxon>campanulids</taxon>
        <taxon>Asterales</taxon>
        <taxon>Asteraceae</taxon>
        <taxon>Asteroideae</taxon>
        <taxon>Anthemideae</taxon>
        <taxon>Artemisiinae</taxon>
        <taxon>Artemisia</taxon>
    </lineage>
</organism>
<keyword evidence="3" id="KW-1185">Reference proteome</keyword>
<protein>
    <submittedName>
        <fullName evidence="2">Uncharacterized protein</fullName>
    </submittedName>
</protein>
<comment type="caution">
    <text evidence="2">The sequence shown here is derived from an EMBL/GenBank/DDBJ whole genome shotgun (WGS) entry which is preliminary data.</text>
</comment>
<evidence type="ECO:0000313" key="2">
    <source>
        <dbReference type="EMBL" id="PWA45677.1"/>
    </source>
</evidence>
<accession>A0A2U1L9K3</accession>
<dbReference type="Proteomes" id="UP000245207">
    <property type="component" value="Unassembled WGS sequence"/>
</dbReference>
<gene>
    <name evidence="2" type="ORF">CTI12_AA515550</name>
</gene>
<name>A0A2U1L9K3_ARTAN</name>
<dbReference type="EMBL" id="PKPP01010645">
    <property type="protein sequence ID" value="PWA45677.1"/>
    <property type="molecule type" value="Genomic_DNA"/>
</dbReference>
<dbReference type="AlphaFoldDB" id="A0A2U1L9K3"/>
<reference evidence="2 3" key="1">
    <citation type="journal article" date="2018" name="Mol. Plant">
        <title>The genome of Artemisia annua provides insight into the evolution of Asteraceae family and artemisinin biosynthesis.</title>
        <authorList>
            <person name="Shen Q."/>
            <person name="Zhang L."/>
            <person name="Liao Z."/>
            <person name="Wang S."/>
            <person name="Yan T."/>
            <person name="Shi P."/>
            <person name="Liu M."/>
            <person name="Fu X."/>
            <person name="Pan Q."/>
            <person name="Wang Y."/>
            <person name="Lv Z."/>
            <person name="Lu X."/>
            <person name="Zhang F."/>
            <person name="Jiang W."/>
            <person name="Ma Y."/>
            <person name="Chen M."/>
            <person name="Hao X."/>
            <person name="Li L."/>
            <person name="Tang Y."/>
            <person name="Lv G."/>
            <person name="Zhou Y."/>
            <person name="Sun X."/>
            <person name="Brodelius P.E."/>
            <person name="Rose J.K.C."/>
            <person name="Tang K."/>
        </authorList>
    </citation>
    <scope>NUCLEOTIDE SEQUENCE [LARGE SCALE GENOMIC DNA]</scope>
    <source>
        <strain evidence="3">cv. Huhao1</strain>
        <tissue evidence="2">Leaf</tissue>
    </source>
</reference>
<sequence>MNKTLIVKNKEVASSCVTNTTNKELYPVAHEASDEVFNYMTPLCLLYAHNVGQETEKDGGESFEGELDDKDPPLEPWRGEEPVTITVVKHFCEPIATADNGKLYIPSCCPSTKSCNGGGQLRLRRLKREARIWSCYEDSDFDRNLWDKNYQNSINSDEVVKWTCHFCKPALMIENEITQAWPTCDPTRKKCNGGKLIHGNVAKRYQWACFNESKRSEVGYHGISFRNCLKVKFGENQLSAKDEIHHRNEWAKANFFKRNRLTLVQYVAPTVWDRPKTSKNMESGIFSRLPT</sequence>
<proteinExistence type="predicted"/>